<dbReference type="AlphaFoldDB" id="A0A8H4J4J2"/>
<sequence length="735" mass="82605">MALLLNHLVSFVSRDEMYHRGNPDFTWPSHGLMAASLWTFSASLSVLSTRYLLIELNYHFPLHLLLVDLFVLSAFLVSHRFASALKARYQTPRWLHATIEYTGESDPDERWYQGLPTAICTAAALPLSMQAILHWTNLSTLALMPVFAYLFCDIWSLASLRHSSIWIKFLEVIFHSACCVVILYDEYRLTPQGIICTLLAMLFTGLAMSFSQTFRPSLVDLCSYRRRSPSPITTATVSLFITLVWCAKKEDTLRAAEHILDVDPMLLGLNVASTVAAILLGNSFVVPISIQDCFSPETRKDRVLTAQVSATFGLTAIVGFASSYLTMRSYATALQAGAFCLAVVCIINGPQRAEDGSRWMFHSSLFDLERFRPTHVSLDSVPLDDDESSPAQGLLAGEEVDDEFHYESWVRKIGTRSVLSIAAYAVIVLTWVGFLACNFANVSGSDIAEPLPQLDLAYQPAHGFDVVISMYKEPVESIQSIMEELSAIPAIAQSSPRLFLYTKDEDMEPSDIAELGNATNAFKVIKLPNFGREGETYLEHILLNWDSLARQTLFVQADVHNPREFFNRVKDYYSPNTGMLSLGFSGKSCETANCGDRWNWYEEEGLLNDFCKRVDGETCKNILLSYKGQFIASAKRIRAIDRELYEELKEAMTDANSWAHKEPYLKGRPDSLNAPRFGYTMERLWSVVMQCSTEEIAWRCPTLLSRTRRGGDITDCQCLDPEDSFLNETNSTIAT</sequence>
<keyword evidence="1" id="KW-0812">Transmembrane</keyword>
<comment type="caution">
    <text evidence="2">The sequence shown here is derived from an EMBL/GenBank/DDBJ whole genome shotgun (WGS) entry which is preliminary data.</text>
</comment>
<feature type="transmembrane region" description="Helical" evidence="1">
    <location>
        <begin position="418"/>
        <end position="436"/>
    </location>
</feature>
<dbReference type="OrthoDB" id="28755at2759"/>
<organism evidence="2 3">
    <name type="scientific">Botryosphaeria dothidea</name>
    <dbReference type="NCBI Taxonomy" id="55169"/>
    <lineage>
        <taxon>Eukaryota</taxon>
        <taxon>Fungi</taxon>
        <taxon>Dikarya</taxon>
        <taxon>Ascomycota</taxon>
        <taxon>Pezizomycotina</taxon>
        <taxon>Dothideomycetes</taxon>
        <taxon>Dothideomycetes incertae sedis</taxon>
        <taxon>Botryosphaeriales</taxon>
        <taxon>Botryosphaeriaceae</taxon>
        <taxon>Botryosphaeria</taxon>
    </lineage>
</organism>
<protein>
    <submittedName>
        <fullName evidence="2">Uncharacterized protein</fullName>
    </submittedName>
</protein>
<name>A0A8H4J4J2_9PEZI</name>
<accession>A0A8H4J4J2</accession>
<evidence type="ECO:0000313" key="3">
    <source>
        <dbReference type="Proteomes" id="UP000572817"/>
    </source>
</evidence>
<feature type="transmembrane region" description="Helical" evidence="1">
    <location>
        <begin position="190"/>
        <end position="210"/>
    </location>
</feature>
<feature type="transmembrane region" description="Helical" evidence="1">
    <location>
        <begin position="267"/>
        <end position="290"/>
    </location>
</feature>
<dbReference type="EMBL" id="WWBZ02000007">
    <property type="protein sequence ID" value="KAF4311978.1"/>
    <property type="molecule type" value="Genomic_DNA"/>
</dbReference>
<evidence type="ECO:0000256" key="1">
    <source>
        <dbReference type="SAM" id="Phobius"/>
    </source>
</evidence>
<feature type="transmembrane region" description="Helical" evidence="1">
    <location>
        <begin position="302"/>
        <end position="324"/>
    </location>
</feature>
<proteinExistence type="predicted"/>
<dbReference type="Proteomes" id="UP000572817">
    <property type="component" value="Unassembled WGS sequence"/>
</dbReference>
<reference evidence="2" key="1">
    <citation type="submission" date="2020-04" db="EMBL/GenBank/DDBJ databases">
        <title>Genome Assembly and Annotation of Botryosphaeria dothidea sdau 11-99, a Latent Pathogen of Apple Fruit Ring Rot in China.</title>
        <authorList>
            <person name="Yu C."/>
            <person name="Diao Y."/>
            <person name="Lu Q."/>
            <person name="Zhao J."/>
            <person name="Cui S."/>
            <person name="Peng C."/>
            <person name="He B."/>
            <person name="Liu H."/>
        </authorList>
    </citation>
    <scope>NUCLEOTIDE SEQUENCE [LARGE SCALE GENOMIC DNA]</scope>
    <source>
        <strain evidence="2">Sdau11-99</strain>
    </source>
</reference>
<keyword evidence="1" id="KW-1133">Transmembrane helix</keyword>
<feature type="transmembrane region" description="Helical" evidence="1">
    <location>
        <begin position="60"/>
        <end position="82"/>
    </location>
</feature>
<feature type="transmembrane region" description="Helical" evidence="1">
    <location>
        <begin position="32"/>
        <end position="53"/>
    </location>
</feature>
<evidence type="ECO:0000313" key="2">
    <source>
        <dbReference type="EMBL" id="KAF4311978.1"/>
    </source>
</evidence>
<dbReference type="PANTHER" id="PTHR37490:SF1">
    <property type="entry name" value="GLYCOSYLTRANSFERASE 2-LIKE DOMAIN-CONTAINING PROTEIN"/>
    <property type="match status" value="1"/>
</dbReference>
<gene>
    <name evidence="2" type="ORF">GTA08_BOTSDO12126</name>
</gene>
<keyword evidence="1" id="KW-0472">Membrane</keyword>
<dbReference type="PANTHER" id="PTHR37490">
    <property type="entry name" value="EXPRESSED PROTEIN"/>
    <property type="match status" value="1"/>
</dbReference>
<feature type="transmembrane region" description="Helical" evidence="1">
    <location>
        <begin position="135"/>
        <end position="158"/>
    </location>
</feature>
<feature type="transmembrane region" description="Helical" evidence="1">
    <location>
        <begin position="165"/>
        <end position="184"/>
    </location>
</feature>
<keyword evidence="3" id="KW-1185">Reference proteome</keyword>